<proteinExistence type="predicted"/>
<dbReference type="InterPro" id="IPR025480">
    <property type="entry name" value="DUF4330"/>
</dbReference>
<keyword evidence="1" id="KW-0812">Transmembrane</keyword>
<reference evidence="2" key="1">
    <citation type="submission" date="2020-11" db="EMBL/GenBank/DDBJ databases">
        <title>Carbohydrate-dependent, anaerobic sulfur respiration: A novel catabolism in halophilic archaea.</title>
        <authorList>
            <person name="Sorokin D.Y."/>
            <person name="Messina E."/>
            <person name="Smedile F."/>
            <person name="La Cono V."/>
            <person name="Hallsworth J.E."/>
            <person name="Yakimov M.M."/>
        </authorList>
    </citation>
    <scope>NUCLEOTIDE SEQUENCE</scope>
    <source>
        <strain evidence="2">AArc-S</strain>
    </source>
</reference>
<evidence type="ECO:0000256" key="1">
    <source>
        <dbReference type="SAM" id="Phobius"/>
    </source>
</evidence>
<keyword evidence="1" id="KW-1133">Transmembrane helix</keyword>
<dbReference type="RefSeq" id="WP_238478806.1">
    <property type="nucleotide sequence ID" value="NZ_CP064786.1"/>
</dbReference>
<dbReference type="EMBL" id="CP064786">
    <property type="protein sequence ID" value="QSG01694.1"/>
    <property type="molecule type" value="Genomic_DNA"/>
</dbReference>
<evidence type="ECO:0000313" key="3">
    <source>
        <dbReference type="Proteomes" id="UP000663586"/>
    </source>
</evidence>
<dbReference type="AlphaFoldDB" id="A0A897MM52"/>
<sequence length="378" mass="40369">MTDGRQLLDENGNLFGVVNIVDVLVVLMVLAVAAAGGALVLAAGDEPTEEPEPDTATKYATIDLGNQPDHVVEQIEEGDSVDLGGQSSLTITDMHATPVANPDDDTDIHLAIRAEVEGVMEDDSFRIGDEGLQLGQEFELDTEEYTANGEVTAVDDESDALARTTKPVLIETSMGATTAEEIQPGDEHELAGSTVATVAEVYSYPTASDERLVLLGVELTALEGVDQPTYGGDEVTTDTQIAFSTAAYDVTGPVIRSDSTTEFGEPTTTTAEVELTGVDEEFAETFEAGMTETERGETLATITDVDVQPAQVVLESDDGDIHLRDHPTEKDVRLTVELETRQTDSTLRFHGTSIEQGDTITLAFEDLTIDGELKALDQ</sequence>
<dbReference type="Proteomes" id="UP000663586">
    <property type="component" value="Chromosome"/>
</dbReference>
<gene>
    <name evidence="2" type="ORF">AArcS_0465</name>
</gene>
<feature type="transmembrane region" description="Helical" evidence="1">
    <location>
        <begin position="20"/>
        <end position="43"/>
    </location>
</feature>
<name>A0A897MM52_9EURY</name>
<evidence type="ECO:0008006" key="4">
    <source>
        <dbReference type="Google" id="ProtNLM"/>
    </source>
</evidence>
<dbReference type="KEGG" id="hara:AArcS_0465"/>
<accession>A0A897MM52</accession>
<keyword evidence="3" id="KW-1185">Reference proteome</keyword>
<dbReference type="GeneID" id="70683846"/>
<keyword evidence="1" id="KW-0472">Membrane</keyword>
<dbReference type="Pfam" id="PF14221">
    <property type="entry name" value="DUF4330"/>
    <property type="match status" value="2"/>
</dbReference>
<evidence type="ECO:0000313" key="2">
    <source>
        <dbReference type="EMBL" id="QSG01694.1"/>
    </source>
</evidence>
<protein>
    <recommendedName>
        <fullName evidence="4">DUF4330 family protein</fullName>
    </recommendedName>
</protein>
<organism evidence="2 3">
    <name type="scientific">Natranaeroarchaeum sulfidigenes</name>
    <dbReference type="NCBI Taxonomy" id="2784880"/>
    <lineage>
        <taxon>Archaea</taxon>
        <taxon>Methanobacteriati</taxon>
        <taxon>Methanobacteriota</taxon>
        <taxon>Stenosarchaea group</taxon>
        <taxon>Halobacteria</taxon>
        <taxon>Halobacteriales</taxon>
        <taxon>Natronoarchaeaceae</taxon>
        <taxon>Natranaeroarchaeum</taxon>
    </lineage>
</organism>